<proteinExistence type="predicted"/>
<evidence type="ECO:0000313" key="2">
    <source>
        <dbReference type="Proteomes" id="UP001501358"/>
    </source>
</evidence>
<dbReference type="Proteomes" id="UP001501358">
    <property type="component" value="Unassembled WGS sequence"/>
</dbReference>
<name>A0ABP5ZM32_9ACTN</name>
<accession>A0ABP5ZM32</accession>
<protein>
    <recommendedName>
        <fullName evidence="3">DUF302 domain-containing protein</fullName>
    </recommendedName>
</protein>
<sequence>MTTSLDVKRTEGVDAGRDWDGVKMTLHTTRRVQRDLVNSGRATGPVLYDAKRQVGYMFVRPGALGGALPGAVLITNGVVVVPRYPCSDVLDRRYWAVYGARRPGPDSYADHEALVSALERIARAGRLLDDVLFAGAAP</sequence>
<comment type="caution">
    <text evidence="1">The sequence shown here is derived from an EMBL/GenBank/DDBJ whole genome shotgun (WGS) entry which is preliminary data.</text>
</comment>
<gene>
    <name evidence="1" type="ORF">GCM10010406_40280</name>
</gene>
<dbReference type="RefSeq" id="WP_344384587.1">
    <property type="nucleotide sequence ID" value="NZ_BAAATA010000027.1"/>
</dbReference>
<keyword evidence="2" id="KW-1185">Reference proteome</keyword>
<evidence type="ECO:0000313" key="1">
    <source>
        <dbReference type="EMBL" id="GAA2499696.1"/>
    </source>
</evidence>
<evidence type="ECO:0008006" key="3">
    <source>
        <dbReference type="Google" id="ProtNLM"/>
    </source>
</evidence>
<organism evidence="1 2">
    <name type="scientific">Streptomyces thermolineatus</name>
    <dbReference type="NCBI Taxonomy" id="44033"/>
    <lineage>
        <taxon>Bacteria</taxon>
        <taxon>Bacillati</taxon>
        <taxon>Actinomycetota</taxon>
        <taxon>Actinomycetes</taxon>
        <taxon>Kitasatosporales</taxon>
        <taxon>Streptomycetaceae</taxon>
        <taxon>Streptomyces</taxon>
    </lineage>
</organism>
<reference evidence="2" key="1">
    <citation type="journal article" date="2019" name="Int. J. Syst. Evol. Microbiol.">
        <title>The Global Catalogue of Microorganisms (GCM) 10K type strain sequencing project: providing services to taxonomists for standard genome sequencing and annotation.</title>
        <authorList>
            <consortium name="The Broad Institute Genomics Platform"/>
            <consortium name="The Broad Institute Genome Sequencing Center for Infectious Disease"/>
            <person name="Wu L."/>
            <person name="Ma J."/>
        </authorList>
    </citation>
    <scope>NUCLEOTIDE SEQUENCE [LARGE SCALE GENOMIC DNA]</scope>
    <source>
        <strain evidence="2">JCM 6307</strain>
    </source>
</reference>
<dbReference type="EMBL" id="BAAATA010000027">
    <property type="protein sequence ID" value="GAA2499696.1"/>
    <property type="molecule type" value="Genomic_DNA"/>
</dbReference>